<dbReference type="CDD" id="cd00082">
    <property type="entry name" value="HisKA"/>
    <property type="match status" value="1"/>
</dbReference>
<dbReference type="InterPro" id="IPR005467">
    <property type="entry name" value="His_kinase_dom"/>
</dbReference>
<comment type="caution">
    <text evidence="10">The sequence shown here is derived from an EMBL/GenBank/DDBJ whole genome shotgun (WGS) entry which is preliminary data.</text>
</comment>
<evidence type="ECO:0000259" key="9">
    <source>
        <dbReference type="PROSITE" id="PS50109"/>
    </source>
</evidence>
<dbReference type="InterPro" id="IPR036890">
    <property type="entry name" value="HATPase_C_sf"/>
</dbReference>
<keyword evidence="8" id="KW-1133">Transmembrane helix</keyword>
<protein>
    <recommendedName>
        <fullName evidence="2">histidine kinase</fullName>
        <ecNumber evidence="2">2.7.13.3</ecNumber>
    </recommendedName>
</protein>
<dbReference type="PANTHER" id="PTHR42878">
    <property type="entry name" value="TWO-COMPONENT HISTIDINE KINASE"/>
    <property type="match status" value="1"/>
</dbReference>
<dbReference type="InterPro" id="IPR003594">
    <property type="entry name" value="HATPase_dom"/>
</dbReference>
<dbReference type="EMBL" id="JBEXAC010000001">
    <property type="protein sequence ID" value="MET6996278.1"/>
    <property type="molecule type" value="Genomic_DNA"/>
</dbReference>
<dbReference type="Gene3D" id="1.10.287.130">
    <property type="match status" value="1"/>
</dbReference>
<evidence type="ECO:0000313" key="11">
    <source>
        <dbReference type="Proteomes" id="UP001549749"/>
    </source>
</evidence>
<dbReference type="Gene3D" id="3.30.565.10">
    <property type="entry name" value="Histidine kinase-like ATPase, C-terminal domain"/>
    <property type="match status" value="1"/>
</dbReference>
<evidence type="ECO:0000256" key="1">
    <source>
        <dbReference type="ARBA" id="ARBA00000085"/>
    </source>
</evidence>
<keyword evidence="5" id="KW-0418">Kinase</keyword>
<keyword evidence="4" id="KW-0547">Nucleotide-binding</keyword>
<dbReference type="InterPro" id="IPR036097">
    <property type="entry name" value="HisK_dim/P_sf"/>
</dbReference>
<evidence type="ECO:0000313" key="10">
    <source>
        <dbReference type="EMBL" id="MET6996278.1"/>
    </source>
</evidence>
<feature type="domain" description="Histidine kinase" evidence="9">
    <location>
        <begin position="509"/>
        <end position="719"/>
    </location>
</feature>
<feature type="transmembrane region" description="Helical" evidence="8">
    <location>
        <begin position="452"/>
        <end position="472"/>
    </location>
</feature>
<dbReference type="GO" id="GO:0005524">
    <property type="term" value="F:ATP binding"/>
    <property type="evidence" value="ECO:0007669"/>
    <property type="project" value="UniProtKB-KW"/>
</dbReference>
<dbReference type="SMART" id="SM00388">
    <property type="entry name" value="HisKA"/>
    <property type="match status" value="1"/>
</dbReference>
<dbReference type="Pfam" id="PF13181">
    <property type="entry name" value="TPR_8"/>
    <property type="match status" value="1"/>
</dbReference>
<keyword evidence="3" id="KW-0808">Transferase</keyword>
<dbReference type="RefSeq" id="WP_354658924.1">
    <property type="nucleotide sequence ID" value="NZ_JBEXAC010000001.1"/>
</dbReference>
<keyword evidence="8" id="KW-0472">Membrane</keyword>
<dbReference type="PANTHER" id="PTHR42878:SF7">
    <property type="entry name" value="SENSOR HISTIDINE KINASE GLRK"/>
    <property type="match status" value="1"/>
</dbReference>
<dbReference type="SUPFAM" id="SSF48452">
    <property type="entry name" value="TPR-like"/>
    <property type="match status" value="2"/>
</dbReference>
<dbReference type="SUPFAM" id="SSF47384">
    <property type="entry name" value="Homodimeric domain of signal transducing histidine kinase"/>
    <property type="match status" value="1"/>
</dbReference>
<dbReference type="SUPFAM" id="SSF55874">
    <property type="entry name" value="ATPase domain of HSP90 chaperone/DNA topoisomerase II/histidine kinase"/>
    <property type="match status" value="1"/>
</dbReference>
<dbReference type="SMART" id="SM00028">
    <property type="entry name" value="TPR"/>
    <property type="match status" value="3"/>
</dbReference>
<evidence type="ECO:0000256" key="2">
    <source>
        <dbReference type="ARBA" id="ARBA00012438"/>
    </source>
</evidence>
<feature type="transmembrane region" description="Helical" evidence="8">
    <location>
        <begin position="12"/>
        <end position="31"/>
    </location>
</feature>
<dbReference type="InterPro" id="IPR003661">
    <property type="entry name" value="HisK_dim/P_dom"/>
</dbReference>
<dbReference type="PROSITE" id="PS50109">
    <property type="entry name" value="HIS_KIN"/>
    <property type="match status" value="1"/>
</dbReference>
<keyword evidence="6 10" id="KW-0067">ATP-binding</keyword>
<sequence length="723" mass="82282">MGTRNLDNRIGINLRYILFIVIACCVINEVAGQTRPDLSKIPKREDKIDVWREYLNELLGYNESRKAHSKLLIQEAKYGLGLCLPGEYKLHSMFFLFTGCAFEKLKQFDSAAYYLEKSVALAKKVDATNYEITGLSRLNLVYDYMRDVRMRNYTLDRMKRIAATSDKPNVRQLTLEALGGYYSGISDYEKAIEFKLEAIELYKQLLKTDTLITSTRNVGYFLTNLANLYNELGRNEKAIQYLDEAREYVGDIALREGEESLYLGYVAAYLAMAKIDSADVYYHRIYKEMAPGDTLYHVLSTANKLYGDFYLNKGDVKRADRHAKLALSSAQKSREIDDLIAAKVLSGEVLCREGKYKESIEFLRPVLDAPFDFDKVTLSGIQNTLAQSYAALGQWKDAYHYLEKYSELKDTLQRAAANKNFVEVEGKYQNTQKIQQLKVQQLQLSDARKQRLWLTGGLVLLLVITGLALVIYRNKKRTADMLDEKNKALAMLNTDLEHANQTKVKLFSIIGHDLRSPINQVHQFLRLHQMVERGDPEERAKLSLKIQEATGSLLYTMEDLLLWSKTQMQRFNIVPEETAILPIINQCRELLQLDLDSKSIHVVNCVKEEDVVITDSYFLQTIVRNLFQNAIKASPKNGTIHFDFYNNDGQPILTVTNEGNGFSQQNYESILNNAAPGTGASGLGLQLVTELAAKLNAAIRFRSDSGLNTVAEIRWPNNTYGKN</sequence>
<dbReference type="Proteomes" id="UP001549749">
    <property type="component" value="Unassembled WGS sequence"/>
</dbReference>
<proteinExistence type="predicted"/>
<comment type="catalytic activity">
    <reaction evidence="1">
        <text>ATP + protein L-histidine = ADP + protein N-phospho-L-histidine.</text>
        <dbReference type="EC" id="2.7.13.3"/>
    </reaction>
</comment>
<evidence type="ECO:0000256" key="8">
    <source>
        <dbReference type="SAM" id="Phobius"/>
    </source>
</evidence>
<reference evidence="10 11" key="1">
    <citation type="submission" date="2024-06" db="EMBL/GenBank/DDBJ databases">
        <title>Chitinophaga defluvii sp. nov., isolated from municipal sewage.</title>
        <authorList>
            <person name="Zhang L."/>
        </authorList>
    </citation>
    <scope>NUCLEOTIDE SEQUENCE [LARGE SCALE GENOMIC DNA]</scope>
    <source>
        <strain evidence="10 11">H8</strain>
    </source>
</reference>
<dbReference type="InterPro" id="IPR050351">
    <property type="entry name" value="BphY/WalK/GraS-like"/>
</dbReference>
<organism evidence="10 11">
    <name type="scientific">Chitinophaga defluvii</name>
    <dbReference type="NCBI Taxonomy" id="3163343"/>
    <lineage>
        <taxon>Bacteria</taxon>
        <taxon>Pseudomonadati</taxon>
        <taxon>Bacteroidota</taxon>
        <taxon>Chitinophagia</taxon>
        <taxon>Chitinophagales</taxon>
        <taxon>Chitinophagaceae</taxon>
        <taxon>Chitinophaga</taxon>
    </lineage>
</organism>
<dbReference type="InterPro" id="IPR011990">
    <property type="entry name" value="TPR-like_helical_dom_sf"/>
</dbReference>
<keyword evidence="7" id="KW-0902">Two-component regulatory system</keyword>
<keyword evidence="11" id="KW-1185">Reference proteome</keyword>
<name>A0ABV2SZT3_9BACT</name>
<evidence type="ECO:0000256" key="6">
    <source>
        <dbReference type="ARBA" id="ARBA00022840"/>
    </source>
</evidence>
<evidence type="ECO:0000256" key="7">
    <source>
        <dbReference type="ARBA" id="ARBA00023012"/>
    </source>
</evidence>
<gene>
    <name evidence="10" type="ORF">ABR189_02820</name>
</gene>
<keyword evidence="8" id="KW-0812">Transmembrane</keyword>
<dbReference type="SMART" id="SM00387">
    <property type="entry name" value="HATPase_c"/>
    <property type="match status" value="1"/>
</dbReference>
<evidence type="ECO:0000256" key="5">
    <source>
        <dbReference type="ARBA" id="ARBA00022777"/>
    </source>
</evidence>
<evidence type="ECO:0000256" key="4">
    <source>
        <dbReference type="ARBA" id="ARBA00022741"/>
    </source>
</evidence>
<dbReference type="EC" id="2.7.13.3" evidence="2"/>
<evidence type="ECO:0000256" key="3">
    <source>
        <dbReference type="ARBA" id="ARBA00022679"/>
    </source>
</evidence>
<dbReference type="Pfam" id="PF02518">
    <property type="entry name" value="HATPase_c"/>
    <property type="match status" value="1"/>
</dbReference>
<accession>A0ABV2SZT3</accession>
<dbReference type="InterPro" id="IPR019734">
    <property type="entry name" value="TPR_rpt"/>
</dbReference>
<dbReference type="Gene3D" id="1.25.40.10">
    <property type="entry name" value="Tetratricopeptide repeat domain"/>
    <property type="match status" value="3"/>
</dbReference>